<dbReference type="Gene3D" id="3.40.47.10">
    <property type="match status" value="2"/>
</dbReference>
<feature type="domain" description="Thiolase C-terminal" evidence="6">
    <location>
        <begin position="274"/>
        <end position="395"/>
    </location>
</feature>
<dbReference type="InterPro" id="IPR020616">
    <property type="entry name" value="Thiolase_N"/>
</dbReference>
<evidence type="ECO:0000313" key="7">
    <source>
        <dbReference type="EMBL" id="MDB6176415.1"/>
    </source>
</evidence>
<organism evidence="7 8">
    <name type="scientific">Paracoccus onchidii</name>
    <dbReference type="NCBI Taxonomy" id="3017813"/>
    <lineage>
        <taxon>Bacteria</taxon>
        <taxon>Pseudomonadati</taxon>
        <taxon>Pseudomonadota</taxon>
        <taxon>Alphaproteobacteria</taxon>
        <taxon>Rhodobacterales</taxon>
        <taxon>Paracoccaceae</taxon>
        <taxon>Paracoccus</taxon>
    </lineage>
</organism>
<dbReference type="NCBIfam" id="TIGR01930">
    <property type="entry name" value="AcCoA-C-Actrans"/>
    <property type="match status" value="1"/>
</dbReference>
<dbReference type="Pfam" id="PF02803">
    <property type="entry name" value="Thiolase_C"/>
    <property type="match status" value="1"/>
</dbReference>
<evidence type="ECO:0000256" key="3">
    <source>
        <dbReference type="ARBA" id="ARBA00023315"/>
    </source>
</evidence>
<dbReference type="RefSeq" id="WP_271887549.1">
    <property type="nucleotide sequence ID" value="NZ_JAQBIE010000002.1"/>
</dbReference>
<feature type="domain" description="Thiolase N-terminal" evidence="5">
    <location>
        <begin position="8"/>
        <end position="265"/>
    </location>
</feature>
<name>A0ABT4ZCN5_9RHOB</name>
<accession>A0ABT4ZCN5</accession>
<dbReference type="InterPro" id="IPR020610">
    <property type="entry name" value="Thiolase_AS"/>
</dbReference>
<evidence type="ECO:0000259" key="5">
    <source>
        <dbReference type="Pfam" id="PF00108"/>
    </source>
</evidence>
<keyword evidence="8" id="KW-1185">Reference proteome</keyword>
<dbReference type="EMBL" id="JAQBIE010000002">
    <property type="protein sequence ID" value="MDB6176415.1"/>
    <property type="molecule type" value="Genomic_DNA"/>
</dbReference>
<evidence type="ECO:0000259" key="6">
    <source>
        <dbReference type="Pfam" id="PF02803"/>
    </source>
</evidence>
<comment type="similarity">
    <text evidence="1 4">Belongs to the thiolase-like superfamily. Thiolase family.</text>
</comment>
<dbReference type="InterPro" id="IPR020617">
    <property type="entry name" value="Thiolase_C"/>
</dbReference>
<dbReference type="Pfam" id="PF00108">
    <property type="entry name" value="Thiolase_N"/>
    <property type="match status" value="1"/>
</dbReference>
<dbReference type="InterPro" id="IPR002155">
    <property type="entry name" value="Thiolase"/>
</dbReference>
<keyword evidence="2 4" id="KW-0808">Transferase</keyword>
<proteinExistence type="inferred from homology"/>
<comment type="caution">
    <text evidence="7">The sequence shown here is derived from an EMBL/GenBank/DDBJ whole genome shotgun (WGS) entry which is preliminary data.</text>
</comment>
<dbReference type="PIRSF" id="PIRSF000429">
    <property type="entry name" value="Ac-CoA_Ac_transf"/>
    <property type="match status" value="1"/>
</dbReference>
<evidence type="ECO:0000256" key="4">
    <source>
        <dbReference type="RuleBase" id="RU003557"/>
    </source>
</evidence>
<evidence type="ECO:0000256" key="2">
    <source>
        <dbReference type="ARBA" id="ARBA00022679"/>
    </source>
</evidence>
<dbReference type="EC" id="2.3.1.16" evidence="7"/>
<dbReference type="CDD" id="cd00751">
    <property type="entry name" value="thiolase"/>
    <property type="match status" value="1"/>
</dbReference>
<protein>
    <submittedName>
        <fullName evidence="7">Acetyl-CoA C-acyltransferase</fullName>
        <ecNumber evidence="7">2.3.1.16</ecNumber>
    </submittedName>
</protein>
<gene>
    <name evidence="7" type="ORF">PAF17_02725</name>
</gene>
<dbReference type="PROSITE" id="PS00099">
    <property type="entry name" value="THIOLASE_3"/>
    <property type="match status" value="1"/>
</dbReference>
<evidence type="ECO:0000313" key="8">
    <source>
        <dbReference type="Proteomes" id="UP001165641"/>
    </source>
</evidence>
<sequence length="397" mass="40840">MENAKDPIVIVGASRTPMGGFQGDLAGVEAAQLGATATAGAMAQAGLNADQVQEIIMGCVLPAGQGQAPARQAALKAGLPLSAGATTVNKMCGSGMKAAMLVHDLIAAGSAEIAIAGGMESMSNAPYLLPKARGGYRMGHGQVMDHMFLDGLEDAYDKGRLMGTFAEDCAQSYQFTREEQDNYAITSLTRAQKAIESGAFGAEVTPVTVTSRKGETRVDIDEQPGKARIDKIPGLRPAFREGGTVTAANSSSISDGAAAMVMMRASQAESLGLTPRARILGHATHADKPSLFPTAPIGAIRKLMDRTGLDLGAIDLFEINEAFAVVAMAAMRDLDLSHDIVNIHGGACALGHPIGASGARVMVTLLAALETHGLDRGVASLCIGGGEATAIAIERLS</sequence>
<dbReference type="PANTHER" id="PTHR18919:SF138">
    <property type="entry name" value="ACETYL-COA C-ACETYLTRANSFERASE"/>
    <property type="match status" value="1"/>
</dbReference>
<dbReference type="SUPFAM" id="SSF53901">
    <property type="entry name" value="Thiolase-like"/>
    <property type="match status" value="2"/>
</dbReference>
<keyword evidence="3 4" id="KW-0012">Acyltransferase</keyword>
<dbReference type="Proteomes" id="UP001165641">
    <property type="component" value="Unassembled WGS sequence"/>
</dbReference>
<evidence type="ECO:0000256" key="1">
    <source>
        <dbReference type="ARBA" id="ARBA00010982"/>
    </source>
</evidence>
<reference evidence="7" key="1">
    <citation type="submission" date="2022-12" db="EMBL/GenBank/DDBJ databases">
        <title>Paracoccus onchidii sp. nov., isolated from a marine invertebrate from the South China Sea.</title>
        <authorList>
            <person name="Xu S."/>
            <person name="Liu Z."/>
            <person name="Xu Y."/>
        </authorList>
    </citation>
    <scope>NUCLEOTIDE SEQUENCE</scope>
    <source>
        <strain evidence="7">Z330</strain>
    </source>
</reference>
<dbReference type="InterPro" id="IPR016039">
    <property type="entry name" value="Thiolase-like"/>
</dbReference>
<dbReference type="PANTHER" id="PTHR18919">
    <property type="entry name" value="ACETYL-COA C-ACYLTRANSFERASE"/>
    <property type="match status" value="1"/>
</dbReference>
<dbReference type="GO" id="GO:0003988">
    <property type="term" value="F:acetyl-CoA C-acyltransferase activity"/>
    <property type="evidence" value="ECO:0007669"/>
    <property type="project" value="UniProtKB-EC"/>
</dbReference>